<organism evidence="2 3">
    <name type="scientific">Enterovibrio norvegicus</name>
    <dbReference type="NCBI Taxonomy" id="188144"/>
    <lineage>
        <taxon>Bacteria</taxon>
        <taxon>Pseudomonadati</taxon>
        <taxon>Pseudomonadota</taxon>
        <taxon>Gammaproteobacteria</taxon>
        <taxon>Vibrionales</taxon>
        <taxon>Vibrionaceae</taxon>
        <taxon>Enterovibrio</taxon>
    </lineage>
</organism>
<feature type="chain" id="PRO_5014944643" evidence="1">
    <location>
        <begin position="20"/>
        <end position="288"/>
    </location>
</feature>
<dbReference type="EMBL" id="MDAL01000021">
    <property type="protein sequence ID" value="PMN91611.1"/>
    <property type="molecule type" value="Genomic_DNA"/>
</dbReference>
<protein>
    <submittedName>
        <fullName evidence="2">Uncharacterized protein</fullName>
    </submittedName>
</protein>
<evidence type="ECO:0000313" key="3">
    <source>
        <dbReference type="Proteomes" id="UP000235387"/>
    </source>
</evidence>
<reference evidence="3" key="1">
    <citation type="submission" date="2016-07" db="EMBL/GenBank/DDBJ databases">
        <title>Nontailed viruses are major unrecognized killers of bacteria in the ocean.</title>
        <authorList>
            <person name="Kauffman K."/>
            <person name="Hussain F."/>
            <person name="Yang J."/>
            <person name="Arevalo P."/>
            <person name="Brown J."/>
            <person name="Cutler M."/>
            <person name="Kelly L."/>
            <person name="Polz M.F."/>
        </authorList>
    </citation>
    <scope>NUCLEOTIDE SEQUENCE [LARGE SCALE GENOMIC DNA]</scope>
    <source>
        <strain evidence="3">10N.261.45.A10</strain>
    </source>
</reference>
<feature type="signal peptide" evidence="1">
    <location>
        <begin position="1"/>
        <end position="19"/>
    </location>
</feature>
<evidence type="ECO:0000313" key="2">
    <source>
        <dbReference type="EMBL" id="PMN91611.1"/>
    </source>
</evidence>
<accession>A0A2N7LAH8</accession>
<evidence type="ECO:0000256" key="1">
    <source>
        <dbReference type="SAM" id="SignalP"/>
    </source>
</evidence>
<gene>
    <name evidence="2" type="ORF">BCT23_17085</name>
</gene>
<dbReference type="AlphaFoldDB" id="A0A2N7LAH8"/>
<dbReference type="RefSeq" id="WP_102391010.1">
    <property type="nucleotide sequence ID" value="NZ_MDAL01000021.1"/>
</dbReference>
<dbReference type="Proteomes" id="UP000235387">
    <property type="component" value="Unassembled WGS sequence"/>
</dbReference>
<keyword evidence="1" id="KW-0732">Signal</keyword>
<comment type="caution">
    <text evidence="2">The sequence shown here is derived from an EMBL/GenBank/DDBJ whole genome shotgun (WGS) entry which is preliminary data.</text>
</comment>
<proteinExistence type="predicted"/>
<sequence>MWIKTMPAYLLALYLPASVAEECNASILTLKPVLSANTYDVFSSASYPLKSQYELSTSIPEDCSVDVVIEVDDGASALKNHNLAEMRFEYYAQTGRLEAGKWRFTLDSQQQNIVFELRFPNAQWLEAAEYSGMLKAILYQENSVMEQDQSELRIATKVVPSARIQFYGLTQRHYNLDLGSLKTNKIINYAPRLWVESTAPYTLSAESQFNGKLRHQSQNPKWDLDYMMRIASEQIALDGGNSEWRSNVSTEGTPLPIQIIIGNTERKAGGRYSDTVHIHVEPDLSYMP</sequence>
<name>A0A2N7LAH8_9GAMM</name>